<dbReference type="OrthoDB" id="6362633at2759"/>
<dbReference type="Gene3D" id="3.40.50.300">
    <property type="entry name" value="P-loop containing nucleotide triphosphate hydrolases"/>
    <property type="match status" value="2"/>
</dbReference>
<reference evidence="1" key="1">
    <citation type="journal article" date="2020" name="Mol. Plant Microbe Interact.">
        <title>Genome Sequence of the Biocontrol Agent Coniothyrium minitans strain Conio (IMI 134523).</title>
        <authorList>
            <person name="Patel D."/>
            <person name="Shittu T.A."/>
            <person name="Baroncelli R."/>
            <person name="Muthumeenakshi S."/>
            <person name="Osborne T.H."/>
            <person name="Janganan T.K."/>
            <person name="Sreenivasaprasad S."/>
        </authorList>
    </citation>
    <scope>NUCLEOTIDE SEQUENCE</scope>
    <source>
        <strain evidence="1">Conio</strain>
    </source>
</reference>
<keyword evidence="1" id="KW-0808">Transferase</keyword>
<dbReference type="SUPFAM" id="SSF52540">
    <property type="entry name" value="P-loop containing nucleoside triphosphate hydrolases"/>
    <property type="match status" value="1"/>
</dbReference>
<name>A0A9P6KLS2_9PLEO</name>
<gene>
    <name evidence="1" type="ORF">PMIN01_10904</name>
</gene>
<dbReference type="Proteomes" id="UP000756921">
    <property type="component" value="Unassembled WGS sequence"/>
</dbReference>
<dbReference type="AlphaFoldDB" id="A0A9P6KLS2"/>
<dbReference type="PANTHER" id="PTHR10285">
    <property type="entry name" value="URIDINE KINASE"/>
    <property type="match status" value="1"/>
</dbReference>
<dbReference type="GO" id="GO:0016301">
    <property type="term" value="F:kinase activity"/>
    <property type="evidence" value="ECO:0007669"/>
    <property type="project" value="UniProtKB-KW"/>
</dbReference>
<organism evidence="1 2">
    <name type="scientific">Paraphaeosphaeria minitans</name>
    <dbReference type="NCBI Taxonomy" id="565426"/>
    <lineage>
        <taxon>Eukaryota</taxon>
        <taxon>Fungi</taxon>
        <taxon>Dikarya</taxon>
        <taxon>Ascomycota</taxon>
        <taxon>Pezizomycotina</taxon>
        <taxon>Dothideomycetes</taxon>
        <taxon>Pleosporomycetidae</taxon>
        <taxon>Pleosporales</taxon>
        <taxon>Massarineae</taxon>
        <taxon>Didymosphaeriaceae</taxon>
        <taxon>Paraphaeosphaeria</taxon>
    </lineage>
</organism>
<keyword evidence="2" id="KW-1185">Reference proteome</keyword>
<dbReference type="EMBL" id="WJXW01000013">
    <property type="protein sequence ID" value="KAF9730946.1"/>
    <property type="molecule type" value="Genomic_DNA"/>
</dbReference>
<accession>A0A9P6KLS2</accession>
<evidence type="ECO:0000313" key="1">
    <source>
        <dbReference type="EMBL" id="KAF9730946.1"/>
    </source>
</evidence>
<keyword evidence="1" id="KW-0418">Kinase</keyword>
<comment type="caution">
    <text evidence="1">The sequence shown here is derived from an EMBL/GenBank/DDBJ whole genome shotgun (WGS) entry which is preliminary data.</text>
</comment>
<proteinExistence type="predicted"/>
<dbReference type="InterPro" id="IPR027417">
    <property type="entry name" value="P-loop_NTPase"/>
</dbReference>
<protein>
    <submittedName>
        <fullName evidence="1">Nicotinamide riboside kinase</fullName>
    </submittedName>
</protein>
<sequence>MAQDTTTVQGVPASSLRSIILHLAKRVEGLLNRQASSDTPSRILVALAGVPGSGKSTVSAALLEELAARGITDIAVVPMDGFHLTKKQLSALPDPEKAFARRGAPFTFDASSFLSLIQSLAATPLPTPPSPSSEAILYAPDFDHALQDPVQDGIPISSRMRLIIVEGNYVLLDEELWRGIAALCAEKWFVDTPREVVMERLVRRHLAAGIETDVGEAVKRVEANDLPNGDVIRERLIKPDVFVEN</sequence>
<evidence type="ECO:0000313" key="2">
    <source>
        <dbReference type="Proteomes" id="UP000756921"/>
    </source>
</evidence>